<gene>
    <name evidence="1" type="ORF">LTR37_007505</name>
</gene>
<evidence type="ECO:0000313" key="1">
    <source>
        <dbReference type="EMBL" id="KAK3715015.1"/>
    </source>
</evidence>
<dbReference type="Proteomes" id="UP001281147">
    <property type="component" value="Unassembled WGS sequence"/>
</dbReference>
<evidence type="ECO:0000313" key="2">
    <source>
        <dbReference type="Proteomes" id="UP001281147"/>
    </source>
</evidence>
<comment type="caution">
    <text evidence="1">The sequence shown here is derived from an EMBL/GenBank/DDBJ whole genome shotgun (WGS) entry which is preliminary data.</text>
</comment>
<organism evidence="1 2">
    <name type="scientific">Vermiconidia calcicola</name>
    <dbReference type="NCBI Taxonomy" id="1690605"/>
    <lineage>
        <taxon>Eukaryota</taxon>
        <taxon>Fungi</taxon>
        <taxon>Dikarya</taxon>
        <taxon>Ascomycota</taxon>
        <taxon>Pezizomycotina</taxon>
        <taxon>Dothideomycetes</taxon>
        <taxon>Dothideomycetidae</taxon>
        <taxon>Mycosphaerellales</taxon>
        <taxon>Extremaceae</taxon>
        <taxon>Vermiconidia</taxon>
    </lineage>
</organism>
<reference evidence="1" key="1">
    <citation type="submission" date="2023-07" db="EMBL/GenBank/DDBJ databases">
        <title>Black Yeasts Isolated from many extreme environments.</title>
        <authorList>
            <person name="Coleine C."/>
            <person name="Stajich J.E."/>
            <person name="Selbmann L."/>
        </authorList>
    </citation>
    <scope>NUCLEOTIDE SEQUENCE</scope>
    <source>
        <strain evidence="1">CCFEE 5714</strain>
    </source>
</reference>
<proteinExistence type="predicted"/>
<accession>A0ACC3NDW8</accession>
<name>A0ACC3NDW8_9PEZI</name>
<keyword evidence="2" id="KW-1185">Reference proteome</keyword>
<dbReference type="EMBL" id="JAUTXU010000052">
    <property type="protein sequence ID" value="KAK3715015.1"/>
    <property type="molecule type" value="Genomic_DNA"/>
</dbReference>
<sequence>MAAVLEDDEYEIPLRDQRYFGAGIKRRRVKFVSSTSNEAAVQSLPTTPSQSAADKYLSIVFNKTVPDERSASAPPSESTSGATGNEQDDPQITIAIARSEDVVTTCDICQRPITAADSARKHESSIAHQICLQHSHPPSNIDRRRKGLAVLENQGWDVDSREGLGAEGKGILYPIKAKENPERAGLGADFARRAVKVEKAPKLDAGKVRMKEKEGKKKAERLRNAFYKSEDVEKYLGGDGEMHMNLDMAAFKSAKRSLPTELDAADEGPYDDELEQCDAGEVSRREEEEDEVKTPTNYADTV</sequence>
<protein>
    <submittedName>
        <fullName evidence="1">Uncharacterized protein</fullName>
    </submittedName>
</protein>